<dbReference type="EMBL" id="AVFL01000001">
    <property type="protein sequence ID" value="EWY42775.1"/>
    <property type="molecule type" value="Genomic_DNA"/>
</dbReference>
<evidence type="ECO:0000313" key="2">
    <source>
        <dbReference type="EMBL" id="EWY42775.1"/>
    </source>
</evidence>
<keyword evidence="3" id="KW-1185">Reference proteome</keyword>
<evidence type="ECO:0000256" key="1">
    <source>
        <dbReference type="SAM" id="MobiDB-lite"/>
    </source>
</evidence>
<dbReference type="STRING" id="1385369.N825_00130"/>
<proteinExistence type="predicted"/>
<evidence type="ECO:0000313" key="3">
    <source>
        <dbReference type="Proteomes" id="UP000019486"/>
    </source>
</evidence>
<dbReference type="AlphaFoldDB" id="W9H932"/>
<comment type="caution">
    <text evidence="2">The sequence shown here is derived from an EMBL/GenBank/DDBJ whole genome shotgun (WGS) entry which is preliminary data.</text>
</comment>
<sequence length="50" mass="5278">MLSYHDLEAFMGIDDALGEDTPPSAGEKAKPKAGHATDAADDDHAIPVRE</sequence>
<organism evidence="2 3">
    <name type="scientific">Skermanella stibiiresistens SB22</name>
    <dbReference type="NCBI Taxonomy" id="1385369"/>
    <lineage>
        <taxon>Bacteria</taxon>
        <taxon>Pseudomonadati</taxon>
        <taxon>Pseudomonadota</taxon>
        <taxon>Alphaproteobacteria</taxon>
        <taxon>Rhodospirillales</taxon>
        <taxon>Azospirillaceae</taxon>
        <taxon>Skermanella</taxon>
    </lineage>
</organism>
<dbReference type="RefSeq" id="WP_157618895.1">
    <property type="nucleotide sequence ID" value="NZ_AVFL01000001.1"/>
</dbReference>
<dbReference type="Proteomes" id="UP000019486">
    <property type="component" value="Unassembled WGS sequence"/>
</dbReference>
<protein>
    <submittedName>
        <fullName evidence="2">Uncharacterized protein</fullName>
    </submittedName>
</protein>
<reference evidence="2 3" key="1">
    <citation type="submission" date="2013-08" db="EMBL/GenBank/DDBJ databases">
        <title>The genome sequence of Skermanella stibiiresistens.</title>
        <authorList>
            <person name="Zhu W."/>
            <person name="Wang G."/>
        </authorList>
    </citation>
    <scope>NUCLEOTIDE SEQUENCE [LARGE SCALE GENOMIC DNA]</scope>
    <source>
        <strain evidence="2 3">SB22</strain>
    </source>
</reference>
<feature type="region of interest" description="Disordered" evidence="1">
    <location>
        <begin position="15"/>
        <end position="50"/>
    </location>
</feature>
<accession>W9H932</accession>
<gene>
    <name evidence="2" type="ORF">N825_00130</name>
</gene>
<name>W9H932_9PROT</name>